<feature type="domain" description="DUF4097" evidence="2">
    <location>
        <begin position="90"/>
        <end position="252"/>
    </location>
</feature>
<evidence type="ECO:0000313" key="3">
    <source>
        <dbReference type="EMBL" id="GGJ49194.1"/>
    </source>
</evidence>
<feature type="transmembrane region" description="Helical" evidence="1">
    <location>
        <begin position="26"/>
        <end position="45"/>
    </location>
</feature>
<protein>
    <recommendedName>
        <fullName evidence="2">DUF4097 domain-containing protein</fullName>
    </recommendedName>
</protein>
<dbReference type="InterPro" id="IPR025164">
    <property type="entry name" value="Toastrack_DUF4097"/>
</dbReference>
<comment type="caution">
    <text evidence="3">The sequence shown here is derived from an EMBL/GenBank/DDBJ whole genome shotgun (WGS) entry which is preliminary data.</text>
</comment>
<reference evidence="4" key="1">
    <citation type="journal article" date="2019" name="Int. J. Syst. Evol. Microbiol.">
        <title>The Global Catalogue of Microorganisms (GCM) 10K type strain sequencing project: providing services to taxonomists for standard genome sequencing and annotation.</title>
        <authorList>
            <consortium name="The Broad Institute Genomics Platform"/>
            <consortium name="The Broad Institute Genome Sequencing Center for Infectious Disease"/>
            <person name="Wu L."/>
            <person name="Ma J."/>
        </authorList>
    </citation>
    <scope>NUCLEOTIDE SEQUENCE [LARGE SCALE GENOMIC DNA]</scope>
    <source>
        <strain evidence="4">CGMCC 1.3685</strain>
    </source>
</reference>
<sequence>MNTPTMNAPVAPQTPQPAGSKKSMTIVIAILGGLIILGVIATSAWRASNSLSTSNTSQALSTEGINELDVEVDAGKFNILFADVPTATLDVQSARGGEWKLRRDGNALVVRSPNNWGDWCFTGCDWEENEVILTLPKSLGNGELDANLQMSAGEFSVDGNFNDLVMEMSGGTLEAAGSAKALLVELGAGKTVINMDNVQSAVFDVSAGRIDTALTGTAPKNIQANVSAGMLQLTLPKASYNVTEDISAGTLNNGLLVDSSSPHKIQVEVSAGNVNLRPSAESSK</sequence>
<accession>A0ABQ2D7W3</accession>
<dbReference type="GeneID" id="303302877"/>
<keyword evidence="4" id="KW-1185">Reference proteome</keyword>
<name>A0ABQ2D7W3_9MICC</name>
<evidence type="ECO:0000259" key="2">
    <source>
        <dbReference type="Pfam" id="PF13349"/>
    </source>
</evidence>
<proteinExistence type="predicted"/>
<evidence type="ECO:0000313" key="4">
    <source>
        <dbReference type="Proteomes" id="UP000606115"/>
    </source>
</evidence>
<gene>
    <name evidence="3" type="ORF">GCM10007173_04740</name>
</gene>
<dbReference type="RefSeq" id="WP_188683382.1">
    <property type="nucleotide sequence ID" value="NZ_BMKX01000001.1"/>
</dbReference>
<keyword evidence="1" id="KW-0472">Membrane</keyword>
<keyword evidence="1" id="KW-0812">Transmembrane</keyword>
<dbReference type="Pfam" id="PF13349">
    <property type="entry name" value="DUF4097"/>
    <property type="match status" value="1"/>
</dbReference>
<dbReference type="Proteomes" id="UP000606115">
    <property type="component" value="Unassembled WGS sequence"/>
</dbReference>
<keyword evidence="1" id="KW-1133">Transmembrane helix</keyword>
<organism evidence="3 4">
    <name type="scientific">Glutamicibacter ardleyensis</name>
    <dbReference type="NCBI Taxonomy" id="225894"/>
    <lineage>
        <taxon>Bacteria</taxon>
        <taxon>Bacillati</taxon>
        <taxon>Actinomycetota</taxon>
        <taxon>Actinomycetes</taxon>
        <taxon>Micrococcales</taxon>
        <taxon>Micrococcaceae</taxon>
        <taxon>Glutamicibacter</taxon>
    </lineage>
</organism>
<evidence type="ECO:0000256" key="1">
    <source>
        <dbReference type="SAM" id="Phobius"/>
    </source>
</evidence>
<dbReference type="EMBL" id="BMKX01000001">
    <property type="protein sequence ID" value="GGJ49194.1"/>
    <property type="molecule type" value="Genomic_DNA"/>
</dbReference>